<evidence type="ECO:0000256" key="4">
    <source>
        <dbReference type="ARBA" id="ARBA00022989"/>
    </source>
</evidence>
<dbReference type="InParanoid" id="Q23UD5"/>
<dbReference type="GO" id="GO:0016020">
    <property type="term" value="C:membrane"/>
    <property type="evidence" value="ECO:0007669"/>
    <property type="project" value="UniProtKB-SubCell"/>
</dbReference>
<accession>Q23UD5</accession>
<dbReference type="OrthoDB" id="26525at2759"/>
<dbReference type="OMA" id="PQKECKG"/>
<dbReference type="KEGG" id="tet:TTHERM_00797910"/>
<evidence type="ECO:0000256" key="2">
    <source>
        <dbReference type="ARBA" id="ARBA00009160"/>
    </source>
</evidence>
<comment type="subcellular location">
    <subcellularLocation>
        <location evidence="1">Membrane</location>
    </subcellularLocation>
</comment>
<evidence type="ECO:0000256" key="1">
    <source>
        <dbReference type="ARBA" id="ARBA00004370"/>
    </source>
</evidence>
<evidence type="ECO:0000256" key="6">
    <source>
        <dbReference type="SAM" id="Phobius"/>
    </source>
</evidence>
<dbReference type="RefSeq" id="XP_001020375.1">
    <property type="nucleotide sequence ID" value="XM_001020375.3"/>
</dbReference>
<dbReference type="Pfam" id="PF04930">
    <property type="entry name" value="FUN14"/>
    <property type="match status" value="1"/>
</dbReference>
<protein>
    <submittedName>
        <fullName evidence="7">FUN14 family containing protein</fullName>
    </submittedName>
</protein>
<name>Q23UD5_TETTS</name>
<dbReference type="PANTHER" id="PTHR21346">
    <property type="entry name" value="FUN14 DOMAIN CONTAINING"/>
    <property type="match status" value="1"/>
</dbReference>
<dbReference type="AlphaFoldDB" id="Q23UD5"/>
<gene>
    <name evidence="7" type="ORF">TTHERM_00797910</name>
</gene>
<evidence type="ECO:0000256" key="3">
    <source>
        <dbReference type="ARBA" id="ARBA00022692"/>
    </source>
</evidence>
<dbReference type="eggNOG" id="ENOG502SC38">
    <property type="taxonomic scope" value="Eukaryota"/>
</dbReference>
<dbReference type="InterPro" id="IPR007014">
    <property type="entry name" value="FUN14"/>
</dbReference>
<evidence type="ECO:0000313" key="8">
    <source>
        <dbReference type="Proteomes" id="UP000009168"/>
    </source>
</evidence>
<keyword evidence="5 6" id="KW-0472">Membrane</keyword>
<organism evidence="7 8">
    <name type="scientific">Tetrahymena thermophila (strain SB210)</name>
    <dbReference type="NCBI Taxonomy" id="312017"/>
    <lineage>
        <taxon>Eukaryota</taxon>
        <taxon>Sar</taxon>
        <taxon>Alveolata</taxon>
        <taxon>Ciliophora</taxon>
        <taxon>Intramacronucleata</taxon>
        <taxon>Oligohymenophorea</taxon>
        <taxon>Hymenostomatida</taxon>
        <taxon>Tetrahymenina</taxon>
        <taxon>Tetrahymenidae</taxon>
        <taxon>Tetrahymena</taxon>
    </lineage>
</organism>
<dbReference type="PANTHER" id="PTHR21346:SF10">
    <property type="entry name" value="TRANSMEMBRANE PROTEIN"/>
    <property type="match status" value="1"/>
</dbReference>
<proteinExistence type="inferred from homology"/>
<comment type="similarity">
    <text evidence="2">Belongs to the FUN14 family.</text>
</comment>
<reference evidence="8" key="1">
    <citation type="journal article" date="2006" name="PLoS Biol.">
        <title>Macronuclear genome sequence of the ciliate Tetrahymena thermophila, a model eukaryote.</title>
        <authorList>
            <person name="Eisen J.A."/>
            <person name="Coyne R.S."/>
            <person name="Wu M."/>
            <person name="Wu D."/>
            <person name="Thiagarajan M."/>
            <person name="Wortman J.R."/>
            <person name="Badger J.H."/>
            <person name="Ren Q."/>
            <person name="Amedeo P."/>
            <person name="Jones K.M."/>
            <person name="Tallon L.J."/>
            <person name="Delcher A.L."/>
            <person name="Salzberg S.L."/>
            <person name="Silva J.C."/>
            <person name="Haas B.J."/>
            <person name="Majoros W.H."/>
            <person name="Farzad M."/>
            <person name="Carlton J.M."/>
            <person name="Smith R.K. Jr."/>
            <person name="Garg J."/>
            <person name="Pearlman R.E."/>
            <person name="Karrer K.M."/>
            <person name="Sun L."/>
            <person name="Manning G."/>
            <person name="Elde N.C."/>
            <person name="Turkewitz A.P."/>
            <person name="Asai D.J."/>
            <person name="Wilkes D.E."/>
            <person name="Wang Y."/>
            <person name="Cai H."/>
            <person name="Collins K."/>
            <person name="Stewart B.A."/>
            <person name="Lee S.R."/>
            <person name="Wilamowska K."/>
            <person name="Weinberg Z."/>
            <person name="Ruzzo W.L."/>
            <person name="Wloga D."/>
            <person name="Gaertig J."/>
            <person name="Frankel J."/>
            <person name="Tsao C.-C."/>
            <person name="Gorovsky M.A."/>
            <person name="Keeling P.J."/>
            <person name="Waller R.F."/>
            <person name="Patron N.J."/>
            <person name="Cherry J.M."/>
            <person name="Stover N.A."/>
            <person name="Krieger C.J."/>
            <person name="del Toro C."/>
            <person name="Ryder H.F."/>
            <person name="Williamson S.C."/>
            <person name="Barbeau R.A."/>
            <person name="Hamilton E.P."/>
            <person name="Orias E."/>
        </authorList>
    </citation>
    <scope>NUCLEOTIDE SEQUENCE [LARGE SCALE GENOMIC DNA]</scope>
    <source>
        <strain evidence="8">SB210</strain>
    </source>
</reference>
<feature type="transmembrane region" description="Helical" evidence="6">
    <location>
        <begin position="45"/>
        <end position="63"/>
    </location>
</feature>
<keyword evidence="3 6" id="KW-0812">Transmembrane</keyword>
<keyword evidence="4 6" id="KW-1133">Transmembrane helix</keyword>
<dbReference type="GeneID" id="7827712"/>
<dbReference type="EMBL" id="GG662628">
    <property type="protein sequence ID" value="EAS00130.1"/>
    <property type="molecule type" value="Genomic_DNA"/>
</dbReference>
<sequence>MSTQDNKQQIEKQVDKFTNALVPVAKEFTAGSVFGFCAGYFSRNAVKYAAFVTGGAFIFLQILSHKGYITMNMDKIEEDLKNAADLDGDGKLTTNDAKVGLKKLLSIIGDKVPNAAGFVAAYFLGLSGKLL</sequence>
<evidence type="ECO:0000313" key="7">
    <source>
        <dbReference type="EMBL" id="EAS00130.1"/>
    </source>
</evidence>
<dbReference type="Proteomes" id="UP000009168">
    <property type="component" value="Unassembled WGS sequence"/>
</dbReference>
<dbReference type="STRING" id="312017.Q23UD5"/>
<evidence type="ECO:0000256" key="5">
    <source>
        <dbReference type="ARBA" id="ARBA00023136"/>
    </source>
</evidence>
<keyword evidence="8" id="KW-1185">Reference proteome</keyword>
<dbReference type="HOGENOM" id="CLU_095425_1_0_1"/>